<dbReference type="InterPro" id="IPR045340">
    <property type="entry name" value="DUF6533"/>
</dbReference>
<comment type="caution">
    <text evidence="3">The sequence shown here is derived from an EMBL/GenBank/DDBJ whole genome shotgun (WGS) entry which is preliminary data.</text>
</comment>
<dbReference type="OrthoDB" id="3353364at2759"/>
<sequence>MSATPVSAQEMADIYGSIYCTYAACAIFLYDWLLCLDQEIRLIWKWQIGVTIFSLLYALSRYALLMQSILAVASN</sequence>
<evidence type="ECO:0000256" key="1">
    <source>
        <dbReference type="SAM" id="Phobius"/>
    </source>
</evidence>
<accession>A0A2G8SFX9</accession>
<keyword evidence="4" id="KW-1185">Reference proteome</keyword>
<keyword evidence="1" id="KW-0812">Transmembrane</keyword>
<name>A0A2G8SFX9_9APHY</name>
<evidence type="ECO:0000259" key="2">
    <source>
        <dbReference type="Pfam" id="PF20151"/>
    </source>
</evidence>
<keyword evidence="1" id="KW-1133">Transmembrane helix</keyword>
<gene>
    <name evidence="3" type="ORF">GSI_05355</name>
</gene>
<dbReference type="Pfam" id="PF20151">
    <property type="entry name" value="DUF6533"/>
    <property type="match status" value="1"/>
</dbReference>
<evidence type="ECO:0000313" key="3">
    <source>
        <dbReference type="EMBL" id="PIL32651.1"/>
    </source>
</evidence>
<evidence type="ECO:0000313" key="4">
    <source>
        <dbReference type="Proteomes" id="UP000230002"/>
    </source>
</evidence>
<dbReference type="EMBL" id="AYKW01000010">
    <property type="protein sequence ID" value="PIL32651.1"/>
    <property type="molecule type" value="Genomic_DNA"/>
</dbReference>
<keyword evidence="1" id="KW-0472">Membrane</keyword>
<dbReference type="AlphaFoldDB" id="A0A2G8SFX9"/>
<reference evidence="3 4" key="1">
    <citation type="journal article" date="2015" name="Sci. Rep.">
        <title>Chromosome-level genome map provides insights into diverse defense mechanisms in the medicinal fungus Ganoderma sinense.</title>
        <authorList>
            <person name="Zhu Y."/>
            <person name="Xu J."/>
            <person name="Sun C."/>
            <person name="Zhou S."/>
            <person name="Xu H."/>
            <person name="Nelson D.R."/>
            <person name="Qian J."/>
            <person name="Song J."/>
            <person name="Luo H."/>
            <person name="Xiang L."/>
            <person name="Li Y."/>
            <person name="Xu Z."/>
            <person name="Ji A."/>
            <person name="Wang L."/>
            <person name="Lu S."/>
            <person name="Hayward A."/>
            <person name="Sun W."/>
            <person name="Li X."/>
            <person name="Schwartz D.C."/>
            <person name="Wang Y."/>
            <person name="Chen S."/>
        </authorList>
    </citation>
    <scope>NUCLEOTIDE SEQUENCE [LARGE SCALE GENOMIC DNA]</scope>
    <source>
        <strain evidence="3 4">ZZ0214-1</strain>
    </source>
</reference>
<protein>
    <recommendedName>
        <fullName evidence="2">DUF6533 domain-containing protein</fullName>
    </recommendedName>
</protein>
<organism evidence="3 4">
    <name type="scientific">Ganoderma sinense ZZ0214-1</name>
    <dbReference type="NCBI Taxonomy" id="1077348"/>
    <lineage>
        <taxon>Eukaryota</taxon>
        <taxon>Fungi</taxon>
        <taxon>Dikarya</taxon>
        <taxon>Basidiomycota</taxon>
        <taxon>Agaricomycotina</taxon>
        <taxon>Agaricomycetes</taxon>
        <taxon>Polyporales</taxon>
        <taxon>Polyporaceae</taxon>
        <taxon>Ganoderma</taxon>
    </lineage>
</organism>
<feature type="transmembrane region" description="Helical" evidence="1">
    <location>
        <begin position="48"/>
        <end position="73"/>
    </location>
</feature>
<feature type="transmembrane region" description="Helical" evidence="1">
    <location>
        <begin position="14"/>
        <end position="36"/>
    </location>
</feature>
<dbReference type="Proteomes" id="UP000230002">
    <property type="component" value="Unassembled WGS sequence"/>
</dbReference>
<proteinExistence type="predicted"/>
<feature type="domain" description="DUF6533" evidence="2">
    <location>
        <begin position="19"/>
        <end position="65"/>
    </location>
</feature>